<evidence type="ECO:0000313" key="8">
    <source>
        <dbReference type="Proteomes" id="UP000297851"/>
    </source>
</evidence>
<feature type="compositionally biased region" description="Basic and acidic residues" evidence="5">
    <location>
        <begin position="1"/>
        <end position="16"/>
    </location>
</feature>
<dbReference type="RefSeq" id="WP_134373377.1">
    <property type="nucleotide sequence ID" value="NZ_SOGO01000022.1"/>
</dbReference>
<evidence type="ECO:0000259" key="6">
    <source>
        <dbReference type="PROSITE" id="PS51379"/>
    </source>
</evidence>
<reference evidence="7 8" key="1">
    <citation type="submission" date="2019-03" db="EMBL/GenBank/DDBJ databases">
        <title>Genomics of glacier-inhabiting Cryobacterium strains.</title>
        <authorList>
            <person name="Liu Q."/>
            <person name="Xin Y.-H."/>
        </authorList>
    </citation>
    <scope>NUCLEOTIDE SEQUENCE [LARGE SCALE GENOMIC DNA]</scope>
    <source>
        <strain evidence="7 8">TMT2-16</strain>
    </source>
</reference>
<proteinExistence type="predicted"/>
<evidence type="ECO:0000256" key="2">
    <source>
        <dbReference type="ARBA" id="ARBA00022723"/>
    </source>
</evidence>
<evidence type="ECO:0000256" key="4">
    <source>
        <dbReference type="ARBA" id="ARBA00023014"/>
    </source>
</evidence>
<dbReference type="PANTHER" id="PTHR43177:SF3">
    <property type="entry name" value="PROTEIN NRFC HOMOLOG"/>
    <property type="match status" value="1"/>
</dbReference>
<keyword evidence="8" id="KW-1185">Reference proteome</keyword>
<dbReference type="PANTHER" id="PTHR43177">
    <property type="entry name" value="PROTEIN NRFC"/>
    <property type="match status" value="1"/>
</dbReference>
<feature type="region of interest" description="Disordered" evidence="5">
    <location>
        <begin position="1"/>
        <end position="25"/>
    </location>
</feature>
<dbReference type="SUPFAM" id="SSF54862">
    <property type="entry name" value="4Fe-4S ferredoxins"/>
    <property type="match status" value="1"/>
</dbReference>
<feature type="domain" description="4Fe-4S ferredoxin-type" evidence="6">
    <location>
        <begin position="79"/>
        <end position="108"/>
    </location>
</feature>
<dbReference type="InterPro" id="IPR050954">
    <property type="entry name" value="ET_IronSulfur_Cluster-Binding"/>
</dbReference>
<evidence type="ECO:0000313" key="7">
    <source>
        <dbReference type="EMBL" id="TFD03129.1"/>
    </source>
</evidence>
<keyword evidence="1" id="KW-0004">4Fe-4S</keyword>
<organism evidence="7 8">
    <name type="scientific">Cryobacterium sandaracinum</name>
    <dbReference type="NCBI Taxonomy" id="1259247"/>
    <lineage>
        <taxon>Bacteria</taxon>
        <taxon>Bacillati</taxon>
        <taxon>Actinomycetota</taxon>
        <taxon>Actinomycetes</taxon>
        <taxon>Micrococcales</taxon>
        <taxon>Microbacteriaceae</taxon>
        <taxon>Cryobacterium</taxon>
    </lineage>
</organism>
<protein>
    <submittedName>
        <fullName evidence="7">4Fe-4S dicluster domain-containing protein</fullName>
    </submittedName>
</protein>
<feature type="domain" description="4Fe-4S ferredoxin-type" evidence="6">
    <location>
        <begin position="153"/>
        <end position="182"/>
    </location>
</feature>
<sequence>MSNKADEPVEAGDNRVRKTGAGVAGKGHTLSRRNLLATLGIAAAGGSAIALGFLNDDAEATTGQGGTNGKKGKGPEHAWCMVIDLRSCDGCKACTIACQQRHKLPEEQTWIKVYSMEDSTGGTYPMPRPCMMCENPPCLSVCPVSATFRTDEGLVLVDPNTCVGSRACMAACPYEARYFNWNEPKPVTMMPFPPTPQMPVPQQKGTVGKCVLCADRLPYGELPACVTGCPMGVMYVGDLITDVAVNGLGDVKVLSEFLKENDAVRFKEELGTNPRVYYIRGHGQDLS</sequence>
<keyword evidence="2" id="KW-0479">Metal-binding</keyword>
<dbReference type="PROSITE" id="PS51379">
    <property type="entry name" value="4FE4S_FER_2"/>
    <property type="match status" value="2"/>
</dbReference>
<dbReference type="Gene3D" id="3.30.70.20">
    <property type="match status" value="2"/>
</dbReference>
<dbReference type="InterPro" id="IPR017896">
    <property type="entry name" value="4Fe4S_Fe-S-bd"/>
</dbReference>
<evidence type="ECO:0000256" key="3">
    <source>
        <dbReference type="ARBA" id="ARBA00023004"/>
    </source>
</evidence>
<accession>A0ABY2JF55</accession>
<keyword evidence="3" id="KW-0408">Iron</keyword>
<evidence type="ECO:0000256" key="5">
    <source>
        <dbReference type="SAM" id="MobiDB-lite"/>
    </source>
</evidence>
<keyword evidence="4" id="KW-0411">Iron-sulfur</keyword>
<dbReference type="InterPro" id="IPR006311">
    <property type="entry name" value="TAT_signal"/>
</dbReference>
<dbReference type="Pfam" id="PF13247">
    <property type="entry name" value="Fer4_11"/>
    <property type="match status" value="2"/>
</dbReference>
<comment type="caution">
    <text evidence="7">The sequence shown here is derived from an EMBL/GenBank/DDBJ whole genome shotgun (WGS) entry which is preliminary data.</text>
</comment>
<dbReference type="PROSITE" id="PS51318">
    <property type="entry name" value="TAT"/>
    <property type="match status" value="1"/>
</dbReference>
<dbReference type="CDD" id="cd10551">
    <property type="entry name" value="PsrB"/>
    <property type="match status" value="1"/>
</dbReference>
<evidence type="ECO:0000256" key="1">
    <source>
        <dbReference type="ARBA" id="ARBA00022485"/>
    </source>
</evidence>
<dbReference type="Proteomes" id="UP000297851">
    <property type="component" value="Unassembled WGS sequence"/>
</dbReference>
<name>A0ABY2JF55_9MICO</name>
<dbReference type="EMBL" id="SOGO01000022">
    <property type="protein sequence ID" value="TFD03129.1"/>
    <property type="molecule type" value="Genomic_DNA"/>
</dbReference>
<gene>
    <name evidence="7" type="ORF">E3T25_07295</name>
</gene>